<keyword evidence="1" id="KW-0479">Metal-binding</keyword>
<dbReference type="InterPro" id="IPR040719">
    <property type="entry name" value="DUF5597"/>
</dbReference>
<dbReference type="PANTHER" id="PTHR36447:SF2">
    <property type="entry name" value="BETA-GALACTOSIDASE YESZ"/>
    <property type="match status" value="1"/>
</dbReference>
<keyword evidence="9" id="KW-1185">Reference proteome</keyword>
<proteinExistence type="predicted"/>
<organism evidence="8 9">
    <name type="scientific">Edaphobacter acidisoli</name>
    <dbReference type="NCBI Taxonomy" id="2040573"/>
    <lineage>
        <taxon>Bacteria</taxon>
        <taxon>Pseudomonadati</taxon>
        <taxon>Acidobacteriota</taxon>
        <taxon>Terriglobia</taxon>
        <taxon>Terriglobales</taxon>
        <taxon>Acidobacteriaceae</taxon>
        <taxon>Edaphobacter</taxon>
    </lineage>
</organism>
<dbReference type="Pfam" id="PF02449">
    <property type="entry name" value="Glyco_hydro_42"/>
    <property type="match status" value="1"/>
</dbReference>
<dbReference type="GO" id="GO:0046872">
    <property type="term" value="F:metal ion binding"/>
    <property type="evidence" value="ECO:0007669"/>
    <property type="project" value="UniProtKB-KW"/>
</dbReference>
<dbReference type="InterPro" id="IPR003476">
    <property type="entry name" value="Glyco_hydro_42"/>
</dbReference>
<dbReference type="InterPro" id="IPR013529">
    <property type="entry name" value="Glyco_hydro_42_N"/>
</dbReference>
<dbReference type="FunFam" id="3.20.20.80:FF:000135">
    <property type="entry name" value="Beta-galactosidase, putative, bgl35A"/>
    <property type="match status" value="1"/>
</dbReference>
<accession>A0A916W615</accession>
<dbReference type="GO" id="GO:0004565">
    <property type="term" value="F:beta-galactosidase activity"/>
    <property type="evidence" value="ECO:0007669"/>
    <property type="project" value="InterPro"/>
</dbReference>
<dbReference type="GO" id="GO:0009341">
    <property type="term" value="C:beta-galactosidase complex"/>
    <property type="evidence" value="ECO:0007669"/>
    <property type="project" value="InterPro"/>
</dbReference>
<evidence type="ECO:0000259" key="6">
    <source>
        <dbReference type="Pfam" id="PF02449"/>
    </source>
</evidence>
<dbReference type="SUPFAM" id="SSF51445">
    <property type="entry name" value="(Trans)glycosidases"/>
    <property type="match status" value="1"/>
</dbReference>
<comment type="caution">
    <text evidence="8">The sequence shown here is derived from an EMBL/GenBank/DDBJ whole genome shotgun (WGS) entry which is preliminary data.</text>
</comment>
<keyword evidence="5" id="KW-0732">Signal</keyword>
<evidence type="ECO:0000256" key="4">
    <source>
        <dbReference type="ARBA" id="ARBA00023295"/>
    </source>
</evidence>
<gene>
    <name evidence="8" type="ORF">GCM10011507_20450</name>
</gene>
<evidence type="ECO:0000259" key="7">
    <source>
        <dbReference type="Pfam" id="PF18120"/>
    </source>
</evidence>
<keyword evidence="2" id="KW-0378">Hydrolase</keyword>
<dbReference type="InterPro" id="IPR017853">
    <property type="entry name" value="GH"/>
</dbReference>
<evidence type="ECO:0000256" key="1">
    <source>
        <dbReference type="ARBA" id="ARBA00022723"/>
    </source>
</evidence>
<evidence type="ECO:0000256" key="5">
    <source>
        <dbReference type="SAM" id="SignalP"/>
    </source>
</evidence>
<evidence type="ECO:0000256" key="3">
    <source>
        <dbReference type="ARBA" id="ARBA00022833"/>
    </source>
</evidence>
<protein>
    <submittedName>
        <fullName evidence="8">Beta-galactosidase</fullName>
    </submittedName>
</protein>
<dbReference type="Gene3D" id="3.20.20.80">
    <property type="entry name" value="Glycosidases"/>
    <property type="match status" value="1"/>
</dbReference>
<evidence type="ECO:0000313" key="9">
    <source>
        <dbReference type="Proteomes" id="UP000648801"/>
    </source>
</evidence>
<dbReference type="PANTHER" id="PTHR36447">
    <property type="entry name" value="BETA-GALACTOSIDASE GANA"/>
    <property type="match status" value="1"/>
</dbReference>
<dbReference type="GO" id="GO:0005975">
    <property type="term" value="P:carbohydrate metabolic process"/>
    <property type="evidence" value="ECO:0007669"/>
    <property type="project" value="InterPro"/>
</dbReference>
<keyword evidence="4" id="KW-0326">Glycosidase</keyword>
<feature type="domain" description="DUF5597" evidence="7">
    <location>
        <begin position="412"/>
        <end position="533"/>
    </location>
</feature>
<dbReference type="Gene3D" id="2.60.220.20">
    <property type="entry name" value="putative beta-Galactosidase from caulobacter crescentus"/>
    <property type="match status" value="1"/>
</dbReference>
<feature type="signal peptide" evidence="5">
    <location>
        <begin position="1"/>
        <end position="18"/>
    </location>
</feature>
<reference evidence="8" key="1">
    <citation type="journal article" date="2014" name="Int. J. Syst. Evol. Microbiol.">
        <title>Complete genome sequence of Corynebacterium casei LMG S-19264T (=DSM 44701T), isolated from a smear-ripened cheese.</title>
        <authorList>
            <consortium name="US DOE Joint Genome Institute (JGI-PGF)"/>
            <person name="Walter F."/>
            <person name="Albersmeier A."/>
            <person name="Kalinowski J."/>
            <person name="Ruckert C."/>
        </authorList>
    </citation>
    <scope>NUCLEOTIDE SEQUENCE</scope>
    <source>
        <strain evidence="8">CGMCC 1.15447</strain>
    </source>
</reference>
<dbReference type="Pfam" id="PF18120">
    <property type="entry name" value="DUF5597"/>
    <property type="match status" value="1"/>
</dbReference>
<dbReference type="Proteomes" id="UP000648801">
    <property type="component" value="Unassembled WGS sequence"/>
</dbReference>
<feature type="domain" description="Glycoside hydrolase family 42 N-terminal" evidence="6">
    <location>
        <begin position="68"/>
        <end position="227"/>
    </location>
</feature>
<sequence length="554" mass="60864">MVSVMKTSANVFSIAILAATLALPGARSQTTASIPHLEKRGATTQLIVDGHPMLMIAGELYNSSSSSLDYMKPEWKQLADMGINTVLTPVSWELVEPEEGRYDFTLVDGLIAQAREQHVHIVFLWLAAWKNGVSSYPPVWVKRDTQRFPRVIIDGRPTTTLSTFSSALREADAKAFHALMEHLRTVDTDHTVLMMQVENEVGVLGASRDHSPAAEQAFAGQVPEQLMSYLTTHKASLNDELRTLWDANGAKTRGTWTEVFGDSARADEIFMAWHYARYLQAIAAAGKSAYPLPMYNNTWLGGGDTPPGNYPSGGSQPRVIDIWKAAGNSLDMQCPDLYASDFSGWTSRYHRPDNPLFIPETNGGSTGAANVFYAFGEQASLGFSPFAIDAGMHGDTWPGLSLEKITQGRDELAASYHAIAQIEPFILTGQQSGDIHGFVLSQDHPMVDFVMHGLTVHVSLDQIFGNGAKSGYGLILEESPGHFLGAGKGFRVSFTPRDTKAPEVGIASIDEGRFDNGTWIAGRRLNGDESDQGGYWRFDQREVHIERVVLYEYK</sequence>
<dbReference type="AlphaFoldDB" id="A0A916W615"/>
<dbReference type="EMBL" id="BMJB01000001">
    <property type="protein sequence ID" value="GGA68897.1"/>
    <property type="molecule type" value="Genomic_DNA"/>
</dbReference>
<reference evidence="8" key="2">
    <citation type="submission" date="2020-09" db="EMBL/GenBank/DDBJ databases">
        <authorList>
            <person name="Sun Q."/>
            <person name="Zhou Y."/>
        </authorList>
    </citation>
    <scope>NUCLEOTIDE SEQUENCE</scope>
    <source>
        <strain evidence="8">CGMCC 1.15447</strain>
    </source>
</reference>
<feature type="chain" id="PRO_5037915567" evidence="5">
    <location>
        <begin position="19"/>
        <end position="554"/>
    </location>
</feature>
<keyword evidence="3" id="KW-0862">Zinc</keyword>
<evidence type="ECO:0000313" key="8">
    <source>
        <dbReference type="EMBL" id="GGA68897.1"/>
    </source>
</evidence>
<name>A0A916W615_9BACT</name>
<evidence type="ECO:0000256" key="2">
    <source>
        <dbReference type="ARBA" id="ARBA00022801"/>
    </source>
</evidence>